<dbReference type="SUPFAM" id="SSF51161">
    <property type="entry name" value="Trimeric LpxA-like enzymes"/>
    <property type="match status" value="1"/>
</dbReference>
<dbReference type="Proteomes" id="UP000095713">
    <property type="component" value="Unassembled WGS sequence"/>
</dbReference>
<evidence type="ECO:0000256" key="2">
    <source>
        <dbReference type="PIRSR" id="PIRSR620019-1"/>
    </source>
</evidence>
<dbReference type="STRING" id="1849968.A8C32_03575"/>
<evidence type="ECO:0000313" key="6">
    <source>
        <dbReference type="Proteomes" id="UP000095713"/>
    </source>
</evidence>
<dbReference type="InterPro" id="IPR041561">
    <property type="entry name" value="PglD_N"/>
</dbReference>
<evidence type="ECO:0000259" key="4">
    <source>
        <dbReference type="Pfam" id="PF17836"/>
    </source>
</evidence>
<comment type="similarity">
    <text evidence="1">Belongs to the transferase hexapeptide repeat family.</text>
</comment>
<proteinExistence type="inferred from homology"/>
<dbReference type="PANTHER" id="PTHR43300:SF7">
    <property type="entry name" value="UDP-N-ACETYLBACILLOSAMINE N-ACETYLTRANSFERASE"/>
    <property type="match status" value="1"/>
</dbReference>
<dbReference type="InterPro" id="IPR011004">
    <property type="entry name" value="Trimer_LpxA-like_sf"/>
</dbReference>
<feature type="binding site" evidence="3">
    <location>
        <position position="71"/>
    </location>
    <ligand>
        <name>substrate</name>
    </ligand>
</feature>
<gene>
    <name evidence="5" type="ORF">A8C32_03575</name>
</gene>
<sequence>MKNILIIGASGHSKMIIDIIKKNDKYNIVGLIDSFKTIGQQVYGYEIIGNEKDIPNLTEKHNIIGAVIGIGDNWTRKQLKESIQIKNPNLFFPAIVHPSAILADDISIPNGTVIMPGAIINANSKIGEFCIINSNSSLGHDSKMDDFSSLASGVTIGGNVKIGFCTAISLGASVIQNINIGRHTLIGAGALVIKDIEDYKKALGVPINKIKNRSSNEKYLS</sequence>
<dbReference type="OrthoDB" id="9794407at2"/>
<reference evidence="5 6" key="1">
    <citation type="submission" date="2016-05" db="EMBL/GenBank/DDBJ databases">
        <title>Draft Genome Sequence of Algibacter sp. Strain SK-16 Isolated from the Surface Water of Aburatsubo Inlet.</title>
        <authorList>
            <person name="Wong S.-K."/>
            <person name="Yoshizawa S."/>
            <person name="Nakajima Y."/>
            <person name="Ogura Y."/>
            <person name="Tetsuya H."/>
            <person name="Hamasaki K."/>
        </authorList>
    </citation>
    <scope>NUCLEOTIDE SEQUENCE [LARGE SCALE GENOMIC DNA]</scope>
    <source>
        <strain evidence="5 6">SK-16</strain>
    </source>
</reference>
<keyword evidence="6" id="KW-1185">Reference proteome</keyword>
<feature type="active site" description="Proton acceptor" evidence="2">
    <location>
        <position position="140"/>
    </location>
</feature>
<name>A0A1E5TB21_9FLAO</name>
<organism evidence="5 6">
    <name type="scientific">Flavivirga aquatica</name>
    <dbReference type="NCBI Taxonomy" id="1849968"/>
    <lineage>
        <taxon>Bacteria</taxon>
        <taxon>Pseudomonadati</taxon>
        <taxon>Bacteroidota</taxon>
        <taxon>Flavobacteriia</taxon>
        <taxon>Flavobacteriales</taxon>
        <taxon>Flavobacteriaceae</taxon>
        <taxon>Flavivirga</taxon>
    </lineage>
</organism>
<dbReference type="Gene3D" id="2.160.10.10">
    <property type="entry name" value="Hexapeptide repeat proteins"/>
    <property type="match status" value="1"/>
</dbReference>
<feature type="domain" description="PglD N-terminal" evidence="4">
    <location>
        <begin position="3"/>
        <end position="81"/>
    </location>
</feature>
<feature type="binding site" evidence="3">
    <location>
        <begin position="10"/>
        <end position="12"/>
    </location>
    <ligand>
        <name>substrate</name>
    </ligand>
</feature>
<dbReference type="AlphaFoldDB" id="A0A1E5TB21"/>
<dbReference type="Gene3D" id="3.40.50.20">
    <property type="match status" value="1"/>
</dbReference>
<accession>A0A1E5TB21</accession>
<dbReference type="RefSeq" id="WP_069830053.1">
    <property type="nucleotide sequence ID" value="NZ_MDJD01000034.1"/>
</dbReference>
<evidence type="ECO:0000313" key="5">
    <source>
        <dbReference type="EMBL" id="OEK08546.1"/>
    </source>
</evidence>
<dbReference type="GO" id="GO:0016740">
    <property type="term" value="F:transferase activity"/>
    <property type="evidence" value="ECO:0007669"/>
    <property type="project" value="UniProtKB-KW"/>
</dbReference>
<dbReference type="NCBIfam" id="TIGR03570">
    <property type="entry name" value="NeuD_NnaD"/>
    <property type="match status" value="1"/>
</dbReference>
<dbReference type="InterPro" id="IPR050179">
    <property type="entry name" value="Trans_hexapeptide_repeat"/>
</dbReference>
<dbReference type="CDD" id="cd03360">
    <property type="entry name" value="LbH_AT_putative"/>
    <property type="match status" value="1"/>
</dbReference>
<dbReference type="InterPro" id="IPR020019">
    <property type="entry name" value="AcTrfase_PglD-like"/>
</dbReference>
<protein>
    <submittedName>
        <fullName evidence="5">Transferase</fullName>
    </submittedName>
</protein>
<keyword evidence="5" id="KW-0808">Transferase</keyword>
<dbReference type="Pfam" id="PF17836">
    <property type="entry name" value="PglD_N"/>
    <property type="match status" value="1"/>
</dbReference>
<evidence type="ECO:0000256" key="3">
    <source>
        <dbReference type="PIRSR" id="PIRSR620019-2"/>
    </source>
</evidence>
<dbReference type="PANTHER" id="PTHR43300">
    <property type="entry name" value="ACETYLTRANSFERASE"/>
    <property type="match status" value="1"/>
</dbReference>
<feature type="site" description="Increases basicity of active site His" evidence="2">
    <location>
        <position position="141"/>
    </location>
</feature>
<evidence type="ECO:0000256" key="1">
    <source>
        <dbReference type="ARBA" id="ARBA00007274"/>
    </source>
</evidence>
<comment type="caution">
    <text evidence="5">The sequence shown here is derived from an EMBL/GenBank/DDBJ whole genome shotgun (WGS) entry which is preliminary data.</text>
</comment>
<dbReference type="EMBL" id="MDJD01000034">
    <property type="protein sequence ID" value="OEK08546.1"/>
    <property type="molecule type" value="Genomic_DNA"/>
</dbReference>